<evidence type="ECO:0000313" key="3">
    <source>
        <dbReference type="Proteomes" id="UP001151529"/>
    </source>
</evidence>
<reference evidence="2" key="1">
    <citation type="submission" date="2022-11" db="EMBL/GenBank/DDBJ databases">
        <authorList>
            <person name="Hyden B.L."/>
            <person name="Feng K."/>
            <person name="Yates T."/>
            <person name="Jawdy S."/>
            <person name="Smart L.B."/>
            <person name="Muchero W."/>
        </authorList>
    </citation>
    <scope>NUCLEOTIDE SEQUENCE</scope>
    <source>
        <tissue evidence="2">Shoot tip</tissue>
    </source>
</reference>
<protein>
    <submittedName>
        <fullName evidence="2">Uncharacterized protein</fullName>
    </submittedName>
</protein>
<feature type="compositionally biased region" description="Basic and acidic residues" evidence="1">
    <location>
        <begin position="1"/>
        <end position="10"/>
    </location>
</feature>
<proteinExistence type="predicted"/>
<comment type="caution">
    <text evidence="2">The sequence shown here is derived from an EMBL/GenBank/DDBJ whole genome shotgun (WGS) entry which is preliminary data.</text>
</comment>
<organism evidence="2 3">
    <name type="scientific">Salix viminalis</name>
    <name type="common">Common osier</name>
    <name type="synonym">Basket willow</name>
    <dbReference type="NCBI Taxonomy" id="40686"/>
    <lineage>
        <taxon>Eukaryota</taxon>
        <taxon>Viridiplantae</taxon>
        <taxon>Streptophyta</taxon>
        <taxon>Embryophyta</taxon>
        <taxon>Tracheophyta</taxon>
        <taxon>Spermatophyta</taxon>
        <taxon>Magnoliopsida</taxon>
        <taxon>eudicotyledons</taxon>
        <taxon>Gunneridae</taxon>
        <taxon>Pentapetalae</taxon>
        <taxon>rosids</taxon>
        <taxon>fabids</taxon>
        <taxon>Malpighiales</taxon>
        <taxon>Salicaceae</taxon>
        <taxon>Saliceae</taxon>
        <taxon>Salix</taxon>
    </lineage>
</organism>
<name>A0A9Q0PZS7_SALVM</name>
<accession>A0A9Q0PZS7</accession>
<dbReference type="AlphaFoldDB" id="A0A9Q0PZS7"/>
<gene>
    <name evidence="2" type="ORF">OIU85_003443</name>
</gene>
<evidence type="ECO:0000313" key="2">
    <source>
        <dbReference type="EMBL" id="KAJ6697079.1"/>
    </source>
</evidence>
<dbReference type="Proteomes" id="UP001151529">
    <property type="component" value="Chromosome 19"/>
</dbReference>
<keyword evidence="3" id="KW-1185">Reference proteome</keyword>
<reference evidence="2" key="2">
    <citation type="journal article" date="2023" name="Int. J. Mol. Sci.">
        <title>De Novo Assembly and Annotation of 11 Diverse Shrub Willow (Salix) Genomes Reveals Novel Gene Organization in Sex-Linked Regions.</title>
        <authorList>
            <person name="Hyden B."/>
            <person name="Feng K."/>
            <person name="Yates T.B."/>
            <person name="Jawdy S."/>
            <person name="Cereghino C."/>
            <person name="Smart L.B."/>
            <person name="Muchero W."/>
        </authorList>
    </citation>
    <scope>NUCLEOTIDE SEQUENCE [LARGE SCALE GENOMIC DNA]</scope>
    <source>
        <tissue evidence="2">Shoot tip</tissue>
    </source>
</reference>
<sequence>MTMTGRHTETVLRGGTLSAQVANENGRRRRAVGADGRGRATGVAVSSQSGEEKEEMWLAAVGEREDAENGCEGCAGGRREKQGAEEGLLLVAATAAACRRRRNEKNEG</sequence>
<evidence type="ECO:0000256" key="1">
    <source>
        <dbReference type="SAM" id="MobiDB-lite"/>
    </source>
</evidence>
<dbReference type="EMBL" id="JAPFFL010000010">
    <property type="protein sequence ID" value="KAJ6697079.1"/>
    <property type="molecule type" value="Genomic_DNA"/>
</dbReference>
<feature type="region of interest" description="Disordered" evidence="1">
    <location>
        <begin position="1"/>
        <end position="53"/>
    </location>
</feature>